<dbReference type="SUPFAM" id="SSF52096">
    <property type="entry name" value="ClpP/crotonase"/>
    <property type="match status" value="1"/>
</dbReference>
<dbReference type="EC" id="3.1.2.4" evidence="2"/>
<dbReference type="PANTHER" id="PTHR43176">
    <property type="entry name" value="3-HYDROXYISOBUTYRYL-COA HYDROLASE-RELATED"/>
    <property type="match status" value="1"/>
</dbReference>
<proteinExistence type="predicted"/>
<reference evidence="5 6" key="1">
    <citation type="submission" date="2019-03" db="EMBL/GenBank/DDBJ databases">
        <title>Root nodule microbial communities of legume samples collected from USA, Mexico and Botswana.</title>
        <authorList>
            <person name="Hirsch A."/>
        </authorList>
    </citation>
    <scope>NUCLEOTIDE SEQUENCE [LARGE SCALE GENOMIC DNA]</scope>
    <source>
        <strain evidence="5 6">55</strain>
    </source>
</reference>
<dbReference type="InterPro" id="IPR032259">
    <property type="entry name" value="HIBYL-CoA-H"/>
</dbReference>
<dbReference type="Gene3D" id="3.90.226.10">
    <property type="entry name" value="2-enoyl-CoA Hydratase, Chain A, domain 1"/>
    <property type="match status" value="1"/>
</dbReference>
<organism evidence="5 6">
    <name type="scientific">Dietzia cinnamea</name>
    <dbReference type="NCBI Taxonomy" id="321318"/>
    <lineage>
        <taxon>Bacteria</taxon>
        <taxon>Bacillati</taxon>
        <taxon>Actinomycetota</taxon>
        <taxon>Actinomycetes</taxon>
        <taxon>Mycobacteriales</taxon>
        <taxon>Dietziaceae</taxon>
        <taxon>Dietzia</taxon>
    </lineage>
</organism>
<evidence type="ECO:0000256" key="3">
    <source>
        <dbReference type="ARBA" id="ARBA00022801"/>
    </source>
</evidence>
<dbReference type="GeneID" id="89531155"/>
<dbReference type="PANTHER" id="PTHR43176:SF3">
    <property type="entry name" value="3-HYDROXYISOBUTYRYL-COA HYDROLASE, MITOCHONDRIAL"/>
    <property type="match status" value="1"/>
</dbReference>
<dbReference type="Pfam" id="PF16113">
    <property type="entry name" value="ECH_2"/>
    <property type="match status" value="1"/>
</dbReference>
<dbReference type="EMBL" id="SMCX01000033">
    <property type="protein sequence ID" value="TCW20049.1"/>
    <property type="molecule type" value="Genomic_DNA"/>
</dbReference>
<comment type="caution">
    <text evidence="5">The sequence shown here is derived from an EMBL/GenBank/DDBJ whole genome shotgun (WGS) entry which is preliminary data.</text>
</comment>
<gene>
    <name evidence="5" type="ORF">EDD19_13333</name>
</gene>
<evidence type="ECO:0000259" key="4">
    <source>
        <dbReference type="Pfam" id="PF16113"/>
    </source>
</evidence>
<dbReference type="OrthoDB" id="9790967at2"/>
<evidence type="ECO:0000313" key="6">
    <source>
        <dbReference type="Proteomes" id="UP000295805"/>
    </source>
</evidence>
<dbReference type="GO" id="GO:0003860">
    <property type="term" value="F:3-hydroxyisobutyryl-CoA hydrolase activity"/>
    <property type="evidence" value="ECO:0007669"/>
    <property type="project" value="UniProtKB-EC"/>
</dbReference>
<evidence type="ECO:0000256" key="1">
    <source>
        <dbReference type="ARBA" id="ARBA00001709"/>
    </source>
</evidence>
<keyword evidence="3" id="KW-0378">Hydrolase</keyword>
<accession>A0A177L727</accession>
<dbReference type="RefSeq" id="WP_063972826.1">
    <property type="nucleotide sequence ID" value="NZ_CP143053.1"/>
</dbReference>
<feature type="domain" description="Enoyl-CoA hydratase/isomerase" evidence="4">
    <location>
        <begin position="14"/>
        <end position="342"/>
    </location>
</feature>
<dbReference type="NCBIfam" id="NF004127">
    <property type="entry name" value="PRK05617.1"/>
    <property type="match status" value="1"/>
</dbReference>
<dbReference type="InterPro" id="IPR029045">
    <property type="entry name" value="ClpP/crotonase-like_dom_sf"/>
</dbReference>
<dbReference type="AlphaFoldDB" id="A0A177L727"/>
<evidence type="ECO:0000256" key="2">
    <source>
        <dbReference type="ARBA" id="ARBA00011915"/>
    </source>
</evidence>
<dbReference type="GO" id="GO:0006574">
    <property type="term" value="P:L-valine catabolic process"/>
    <property type="evidence" value="ECO:0007669"/>
    <property type="project" value="TreeGrafter"/>
</dbReference>
<dbReference type="InterPro" id="IPR045004">
    <property type="entry name" value="ECH_dom"/>
</dbReference>
<sequence length="347" mass="37013">MSEYVISRREGRMQHIVLDRPKALNSLDLPMCRALHTALDEAAQDPGVEAVVTTSTSEKAFCAGGDIRALRDAAASGDHAANREFFSEEYEMDLAYHTHRVPTVAVIHGVAMGGGLGISINGSHRVVTKKVMMAMPETAIGFIPDVGASHFLPRLCGGGARGLAVAIYLGTTGVRMNSADALYTGLATDLIDDDERNAFVDAIGANGLPEALRRFGLERSAAGESAVEARIERIEDVFSRGTAQEMIAALESGEQDEWATETLGMLRSHCPTSIVATIELLRAGAEAADLRECLDNELALGAWITARPDFVEGVRAVVIDKDRNPTWDPADLDAVDVDGIRAALAGN</sequence>
<protein>
    <recommendedName>
        <fullName evidence="2">3-hydroxyisobutyryl-CoA hydrolase</fullName>
        <ecNumber evidence="2">3.1.2.4</ecNumber>
    </recommendedName>
</protein>
<comment type="catalytic activity">
    <reaction evidence="1">
        <text>3-hydroxy-2-methylpropanoyl-CoA + H2O = 3-hydroxy-2-methylpropanoate + CoA + H(+)</text>
        <dbReference type="Rhea" id="RHEA:20888"/>
        <dbReference type="ChEBI" id="CHEBI:11805"/>
        <dbReference type="ChEBI" id="CHEBI:15377"/>
        <dbReference type="ChEBI" id="CHEBI:15378"/>
        <dbReference type="ChEBI" id="CHEBI:57287"/>
        <dbReference type="ChEBI" id="CHEBI:57340"/>
        <dbReference type="EC" id="3.1.2.4"/>
    </reaction>
</comment>
<dbReference type="CDD" id="cd06558">
    <property type="entry name" value="crotonase-like"/>
    <property type="match status" value="1"/>
</dbReference>
<dbReference type="Proteomes" id="UP000295805">
    <property type="component" value="Unassembled WGS sequence"/>
</dbReference>
<name>A0A177L727_9ACTN</name>
<evidence type="ECO:0000313" key="5">
    <source>
        <dbReference type="EMBL" id="TCW20049.1"/>
    </source>
</evidence>